<keyword evidence="4" id="KW-1185">Reference proteome</keyword>
<feature type="coiled-coil region" evidence="1">
    <location>
        <begin position="96"/>
        <end position="130"/>
    </location>
</feature>
<evidence type="ECO:0000313" key="3">
    <source>
        <dbReference type="EMBL" id="GGG88380.1"/>
    </source>
</evidence>
<sequence>MVCLLMALTFYALLVIHWHIRNNWLKAVGYLVVAVAMQLLLFELLNVWLPSIHIELQRPVKAMTLRSLFFGLNMFLDVALGAVAYALHRKAVNALEQQLQLERALHAKEVERLNMEALALQRELERRRAESAQWVTAMNSHGIRNAYNAIYQLLLKNEKIANGFLGLKAMHEYVLENAPGQSGMVPLRHEIEMLRIWSKVYELGYQSNSSLDIEVATRLPPISVPSFSYIVFLENAYELGDNGNAEHPVQIRINIVKQHVHFRIRNKKITNKMKSRFKSGRPSGLGIKGVRQRLELTDIPYNLVIEDRDDFYTATLSIDYTKHI</sequence>
<evidence type="ECO:0008006" key="5">
    <source>
        <dbReference type="Google" id="ProtNLM"/>
    </source>
</evidence>
<keyword evidence="1" id="KW-0175">Coiled coil</keyword>
<feature type="transmembrane region" description="Helical" evidence="2">
    <location>
        <begin position="68"/>
        <end position="87"/>
    </location>
</feature>
<evidence type="ECO:0000256" key="1">
    <source>
        <dbReference type="SAM" id="Coils"/>
    </source>
</evidence>
<dbReference type="AlphaFoldDB" id="A0A917M9V5"/>
<gene>
    <name evidence="3" type="ORF">GCM10007415_23020</name>
</gene>
<keyword evidence="2" id="KW-0812">Transmembrane</keyword>
<comment type="caution">
    <text evidence="3">The sequence shown here is derived from an EMBL/GenBank/DDBJ whole genome shotgun (WGS) entry which is preliminary data.</text>
</comment>
<name>A0A917M9V5_9SPHI</name>
<evidence type="ECO:0000313" key="4">
    <source>
        <dbReference type="Proteomes" id="UP000660862"/>
    </source>
</evidence>
<accession>A0A917M9V5</accession>
<organism evidence="3 4">
    <name type="scientific">Parapedobacter pyrenivorans</name>
    <dbReference type="NCBI Taxonomy" id="1305674"/>
    <lineage>
        <taxon>Bacteria</taxon>
        <taxon>Pseudomonadati</taxon>
        <taxon>Bacteroidota</taxon>
        <taxon>Sphingobacteriia</taxon>
        <taxon>Sphingobacteriales</taxon>
        <taxon>Sphingobacteriaceae</taxon>
        <taxon>Parapedobacter</taxon>
    </lineage>
</organism>
<dbReference type="Proteomes" id="UP000660862">
    <property type="component" value="Unassembled WGS sequence"/>
</dbReference>
<keyword evidence="2" id="KW-1133">Transmembrane helix</keyword>
<feature type="transmembrane region" description="Helical" evidence="2">
    <location>
        <begin position="24"/>
        <end position="48"/>
    </location>
</feature>
<proteinExistence type="predicted"/>
<reference evidence="3" key="2">
    <citation type="submission" date="2020-09" db="EMBL/GenBank/DDBJ databases">
        <authorList>
            <person name="Sun Q."/>
            <person name="Zhou Y."/>
        </authorList>
    </citation>
    <scope>NUCLEOTIDE SEQUENCE</scope>
    <source>
        <strain evidence="3">CGMCC 1.12195</strain>
    </source>
</reference>
<keyword evidence="2" id="KW-0472">Membrane</keyword>
<protein>
    <recommendedName>
        <fullName evidence="5">GHKL domain-containing protein</fullName>
    </recommendedName>
</protein>
<evidence type="ECO:0000256" key="2">
    <source>
        <dbReference type="SAM" id="Phobius"/>
    </source>
</evidence>
<dbReference type="EMBL" id="BMER01000001">
    <property type="protein sequence ID" value="GGG88380.1"/>
    <property type="molecule type" value="Genomic_DNA"/>
</dbReference>
<reference evidence="3" key="1">
    <citation type="journal article" date="2014" name="Int. J. Syst. Evol. Microbiol.">
        <title>Complete genome sequence of Corynebacterium casei LMG S-19264T (=DSM 44701T), isolated from a smear-ripened cheese.</title>
        <authorList>
            <consortium name="US DOE Joint Genome Institute (JGI-PGF)"/>
            <person name="Walter F."/>
            <person name="Albersmeier A."/>
            <person name="Kalinowski J."/>
            <person name="Ruckert C."/>
        </authorList>
    </citation>
    <scope>NUCLEOTIDE SEQUENCE</scope>
    <source>
        <strain evidence="3">CGMCC 1.12195</strain>
    </source>
</reference>